<name>A0A6J5PMR9_9CAUD</name>
<accession>A0A6J5PMR9</accession>
<proteinExistence type="predicted"/>
<dbReference type="EMBL" id="LR796885">
    <property type="protein sequence ID" value="CAB4172422.1"/>
    <property type="molecule type" value="Genomic_DNA"/>
</dbReference>
<organism evidence="1">
    <name type="scientific">uncultured Caudovirales phage</name>
    <dbReference type="NCBI Taxonomy" id="2100421"/>
    <lineage>
        <taxon>Viruses</taxon>
        <taxon>Duplodnaviria</taxon>
        <taxon>Heunggongvirae</taxon>
        <taxon>Uroviricota</taxon>
        <taxon>Caudoviricetes</taxon>
        <taxon>Peduoviridae</taxon>
        <taxon>Maltschvirus</taxon>
        <taxon>Maltschvirus maltsch</taxon>
    </lineage>
</organism>
<sequence>MPKIIEYKKVITQQNTYELRDVEGTELCTIGDTTYFVIPGTALPTGQATEIQSSIKDTTLTDVLNDQIRAASPHCQLINSRRRQRLLVAGYSADDTDYFIHLHIATQLGIVPVNAKRTAALEAYIQAFKASFVWADQQYAALGL</sequence>
<gene>
    <name evidence="1" type="ORF">UFOVP935_8</name>
</gene>
<reference evidence="1" key="1">
    <citation type="submission" date="2020-05" db="EMBL/GenBank/DDBJ databases">
        <authorList>
            <person name="Chiriac C."/>
            <person name="Salcher M."/>
            <person name="Ghai R."/>
            <person name="Kavagutti S V."/>
        </authorList>
    </citation>
    <scope>NUCLEOTIDE SEQUENCE</scope>
</reference>
<protein>
    <submittedName>
        <fullName evidence="1">Uncharacterized protein</fullName>
    </submittedName>
</protein>
<evidence type="ECO:0000313" key="1">
    <source>
        <dbReference type="EMBL" id="CAB4172422.1"/>
    </source>
</evidence>